<organism evidence="15 16">
    <name type="scientific">Cronobacter dublinensis</name>
    <dbReference type="NCBI Taxonomy" id="413497"/>
    <lineage>
        <taxon>Bacteria</taxon>
        <taxon>Pseudomonadati</taxon>
        <taxon>Pseudomonadota</taxon>
        <taxon>Gammaproteobacteria</taxon>
        <taxon>Enterobacterales</taxon>
        <taxon>Enterobacteriaceae</taxon>
        <taxon>Cronobacter</taxon>
    </lineage>
</organism>
<dbReference type="RefSeq" id="WP_134879958.1">
    <property type="nucleotide sequence ID" value="NZ_RPBY01000007.1"/>
</dbReference>
<evidence type="ECO:0000256" key="5">
    <source>
        <dbReference type="ARBA" id="ARBA00022617"/>
    </source>
</evidence>
<evidence type="ECO:0000256" key="6">
    <source>
        <dbReference type="ARBA" id="ARBA00022692"/>
    </source>
</evidence>
<dbReference type="PANTHER" id="PTHR30529">
    <property type="entry name" value="CYTOCHROME B561"/>
    <property type="match status" value="1"/>
</dbReference>
<dbReference type="InterPro" id="IPR011577">
    <property type="entry name" value="Cyt_b561_bac/Ni-Hgenase"/>
</dbReference>
<keyword evidence="7" id="KW-0479">Metal-binding</keyword>
<dbReference type="GO" id="GO:0046872">
    <property type="term" value="F:metal ion binding"/>
    <property type="evidence" value="ECO:0007669"/>
    <property type="project" value="UniProtKB-KW"/>
</dbReference>
<dbReference type="GO" id="GO:0005886">
    <property type="term" value="C:plasma membrane"/>
    <property type="evidence" value="ECO:0007669"/>
    <property type="project" value="UniProtKB-SubCell"/>
</dbReference>
<sequence>MAELHLPVTRKRYDSLTLLLHWLTAACVIFLFASAHVWEWLERGTPLRKGLQAVHISCGILLTLIVVVRLAWRFTGRRSPSRAMPAPAGSPATRLLAGSVHAALYGLLAAQIVLGFLFRWAQHEPFTFFGLMDLSGWVEVSPALRHDFGEWHNAVAWAIIALVFVHALAALVHHYLLKDDTLRRMMPGRATTGGQRK</sequence>
<keyword evidence="11 13" id="KW-0472">Membrane</keyword>
<gene>
    <name evidence="15" type="ORF">EHJ13_17690</name>
</gene>
<proteinExistence type="inferred from homology"/>
<dbReference type="GO" id="GO:0022904">
    <property type="term" value="P:respiratory electron transport chain"/>
    <property type="evidence" value="ECO:0007669"/>
    <property type="project" value="InterPro"/>
</dbReference>
<keyword evidence="8" id="KW-0249">Electron transport</keyword>
<evidence type="ECO:0000256" key="13">
    <source>
        <dbReference type="SAM" id="Phobius"/>
    </source>
</evidence>
<evidence type="ECO:0000259" key="14">
    <source>
        <dbReference type="Pfam" id="PF01292"/>
    </source>
</evidence>
<comment type="cofactor">
    <cofactor evidence="1">
        <name>heme b</name>
        <dbReference type="ChEBI" id="CHEBI:60344"/>
    </cofactor>
</comment>
<comment type="subcellular location">
    <subcellularLocation>
        <location evidence="2">Cell membrane</location>
        <topology evidence="2">Multi-pass membrane protein</topology>
    </subcellularLocation>
</comment>
<feature type="domain" description="Cytochrome b561 bacterial/Ni-hydrogenase" evidence="14">
    <location>
        <begin position="12"/>
        <end position="188"/>
    </location>
</feature>
<dbReference type="SUPFAM" id="SSF81342">
    <property type="entry name" value="Transmembrane di-heme cytochromes"/>
    <property type="match status" value="1"/>
</dbReference>
<evidence type="ECO:0000313" key="16">
    <source>
        <dbReference type="Proteomes" id="UP000778262"/>
    </source>
</evidence>
<feature type="transmembrane region" description="Helical" evidence="13">
    <location>
        <begin position="16"/>
        <end position="38"/>
    </location>
</feature>
<keyword evidence="6 13" id="KW-0812">Transmembrane</keyword>
<evidence type="ECO:0000256" key="12">
    <source>
        <dbReference type="ARBA" id="ARBA00037975"/>
    </source>
</evidence>
<dbReference type="EMBL" id="RPBY01000007">
    <property type="protein sequence ID" value="NCH89248.1"/>
    <property type="molecule type" value="Genomic_DNA"/>
</dbReference>
<protein>
    <submittedName>
        <fullName evidence="15">Cytochrome b</fullName>
    </submittedName>
</protein>
<keyword evidence="10" id="KW-0408">Iron</keyword>
<evidence type="ECO:0000256" key="11">
    <source>
        <dbReference type="ARBA" id="ARBA00023136"/>
    </source>
</evidence>
<dbReference type="InterPro" id="IPR052168">
    <property type="entry name" value="Cytochrome_b561_oxidase"/>
</dbReference>
<name>A0A9Q4T5A7_9ENTR</name>
<dbReference type="AlphaFoldDB" id="A0A9Q4T5A7"/>
<evidence type="ECO:0000256" key="4">
    <source>
        <dbReference type="ARBA" id="ARBA00022475"/>
    </source>
</evidence>
<keyword evidence="9 13" id="KW-1133">Transmembrane helix</keyword>
<dbReference type="GO" id="GO:0009055">
    <property type="term" value="F:electron transfer activity"/>
    <property type="evidence" value="ECO:0007669"/>
    <property type="project" value="InterPro"/>
</dbReference>
<dbReference type="GO" id="GO:0020037">
    <property type="term" value="F:heme binding"/>
    <property type="evidence" value="ECO:0007669"/>
    <property type="project" value="TreeGrafter"/>
</dbReference>
<feature type="transmembrane region" description="Helical" evidence="13">
    <location>
        <begin position="154"/>
        <end position="177"/>
    </location>
</feature>
<comment type="caution">
    <text evidence="15">The sequence shown here is derived from an EMBL/GenBank/DDBJ whole genome shotgun (WGS) entry which is preliminary data.</text>
</comment>
<evidence type="ECO:0000256" key="1">
    <source>
        <dbReference type="ARBA" id="ARBA00001970"/>
    </source>
</evidence>
<evidence type="ECO:0000256" key="3">
    <source>
        <dbReference type="ARBA" id="ARBA00022448"/>
    </source>
</evidence>
<dbReference type="InterPro" id="IPR016174">
    <property type="entry name" value="Di-haem_cyt_TM"/>
</dbReference>
<keyword evidence="3" id="KW-0813">Transport</keyword>
<evidence type="ECO:0000256" key="9">
    <source>
        <dbReference type="ARBA" id="ARBA00022989"/>
    </source>
</evidence>
<evidence type="ECO:0000256" key="2">
    <source>
        <dbReference type="ARBA" id="ARBA00004651"/>
    </source>
</evidence>
<dbReference type="PANTHER" id="PTHR30529:SF3">
    <property type="entry name" value="CYTOCHROME B561 HOMOLOG 1"/>
    <property type="match status" value="1"/>
</dbReference>
<dbReference type="Gene3D" id="1.20.950.20">
    <property type="entry name" value="Transmembrane di-heme cytochromes, Chain C"/>
    <property type="match status" value="1"/>
</dbReference>
<dbReference type="Pfam" id="PF01292">
    <property type="entry name" value="Ni_hydr_CYTB"/>
    <property type="match status" value="1"/>
</dbReference>
<evidence type="ECO:0000256" key="10">
    <source>
        <dbReference type="ARBA" id="ARBA00023004"/>
    </source>
</evidence>
<evidence type="ECO:0000256" key="7">
    <source>
        <dbReference type="ARBA" id="ARBA00022723"/>
    </source>
</evidence>
<feature type="transmembrane region" description="Helical" evidence="13">
    <location>
        <begin position="102"/>
        <end position="121"/>
    </location>
</feature>
<evidence type="ECO:0000256" key="8">
    <source>
        <dbReference type="ARBA" id="ARBA00022982"/>
    </source>
</evidence>
<keyword evidence="4" id="KW-1003">Cell membrane</keyword>
<dbReference type="Proteomes" id="UP000778262">
    <property type="component" value="Unassembled WGS sequence"/>
</dbReference>
<evidence type="ECO:0000313" key="15">
    <source>
        <dbReference type="EMBL" id="NCH89248.1"/>
    </source>
</evidence>
<reference evidence="15" key="1">
    <citation type="submission" date="2018-11" db="EMBL/GenBank/DDBJ databases">
        <title>Genomics analysis of Putative Virulence Factors on Adhesion and Cytotoxicity for Cronobacter spp.</title>
        <authorList>
            <person name="Cui J."/>
        </authorList>
    </citation>
    <scope>NUCLEOTIDE SEQUENCE</scope>
    <source>
        <strain evidence="15">SD69</strain>
    </source>
</reference>
<keyword evidence="5" id="KW-0349">Heme</keyword>
<accession>A0A9Q4T5A7</accession>
<feature type="transmembrane region" description="Helical" evidence="13">
    <location>
        <begin position="50"/>
        <end position="72"/>
    </location>
</feature>
<comment type="similarity">
    <text evidence="12">Belongs to the cytochrome b561 family.</text>
</comment>